<name>A0ABQ0Q6Z7_9PROT</name>
<comment type="catalytic activity">
    <reaction evidence="11">
        <text>a hydroperoxide + [thioredoxin]-dithiol = an alcohol + [thioredoxin]-disulfide + H2O</text>
        <dbReference type="Rhea" id="RHEA:62620"/>
        <dbReference type="Rhea" id="RHEA-COMP:10698"/>
        <dbReference type="Rhea" id="RHEA-COMP:10700"/>
        <dbReference type="ChEBI" id="CHEBI:15377"/>
        <dbReference type="ChEBI" id="CHEBI:29950"/>
        <dbReference type="ChEBI" id="CHEBI:30879"/>
        <dbReference type="ChEBI" id="CHEBI:35924"/>
        <dbReference type="ChEBI" id="CHEBI:50058"/>
        <dbReference type="EC" id="1.11.1.24"/>
    </reaction>
</comment>
<keyword evidence="4" id="KW-0049">Antioxidant</keyword>
<dbReference type="SUPFAM" id="SSF52833">
    <property type="entry name" value="Thioredoxin-like"/>
    <property type="match status" value="1"/>
</dbReference>
<evidence type="ECO:0000256" key="12">
    <source>
        <dbReference type="SAM" id="SignalP"/>
    </source>
</evidence>
<organism evidence="14 15">
    <name type="scientific">Asaia krungthepensis NRIC 0535</name>
    <dbReference type="NCBI Taxonomy" id="1307925"/>
    <lineage>
        <taxon>Bacteria</taxon>
        <taxon>Pseudomonadati</taxon>
        <taxon>Pseudomonadota</taxon>
        <taxon>Alphaproteobacteria</taxon>
        <taxon>Acetobacterales</taxon>
        <taxon>Acetobacteraceae</taxon>
        <taxon>Asaia</taxon>
    </lineage>
</organism>
<proteinExistence type="inferred from homology"/>
<evidence type="ECO:0000256" key="1">
    <source>
        <dbReference type="ARBA" id="ARBA00003330"/>
    </source>
</evidence>
<evidence type="ECO:0000256" key="5">
    <source>
        <dbReference type="ARBA" id="ARBA00023002"/>
    </source>
</evidence>
<keyword evidence="6" id="KW-1015">Disulfide bond</keyword>
<evidence type="ECO:0000313" key="15">
    <source>
        <dbReference type="Proteomes" id="UP001062776"/>
    </source>
</evidence>
<dbReference type="InterPro" id="IPR050924">
    <property type="entry name" value="Peroxiredoxin_BCP/PrxQ"/>
</dbReference>
<keyword evidence="12" id="KW-0732">Signal</keyword>
<dbReference type="Pfam" id="PF00578">
    <property type="entry name" value="AhpC-TSA"/>
    <property type="match status" value="1"/>
</dbReference>
<comment type="similarity">
    <text evidence="9">Belongs to the peroxiredoxin family. BCP/PrxQ subfamily.</text>
</comment>
<evidence type="ECO:0000256" key="10">
    <source>
        <dbReference type="ARBA" id="ARBA00042639"/>
    </source>
</evidence>
<keyword evidence="15" id="KW-1185">Reference proteome</keyword>
<evidence type="ECO:0000259" key="13">
    <source>
        <dbReference type="PROSITE" id="PS51352"/>
    </source>
</evidence>
<sequence length="189" mass="20340">MPSFPSLTRPATLLALSLAVAAPAAHAALKQGSEAPDFTLTATQNGQEMQYTLHEALAKGPVVLYFYPAAFTKGCTMEAHGFADSMPQFKALGASVIGVSMDNIHKLDDFSVSQIKGQFPVASDSEGKVTRLYDAKMPMLDIAQRVTYVIAPEGQIIDTISSESPGNHVEKALAALKSYKADVMRHRRK</sequence>
<protein>
    <recommendedName>
        <fullName evidence="2">thioredoxin-dependent peroxiredoxin</fullName>
        <ecNumber evidence="2">1.11.1.24</ecNumber>
    </recommendedName>
    <alternativeName>
        <fullName evidence="8">Thioredoxin peroxidase</fullName>
    </alternativeName>
    <alternativeName>
        <fullName evidence="10">Thioredoxin-dependent peroxiredoxin Bcp</fullName>
    </alternativeName>
</protein>
<feature type="domain" description="Thioredoxin" evidence="13">
    <location>
        <begin position="29"/>
        <end position="178"/>
    </location>
</feature>
<accession>A0ABQ0Q6Z7</accession>
<evidence type="ECO:0000256" key="2">
    <source>
        <dbReference type="ARBA" id="ARBA00013017"/>
    </source>
</evidence>
<gene>
    <name evidence="14" type="ORF">AA0535_3045</name>
</gene>
<dbReference type="Gene3D" id="3.40.30.10">
    <property type="entry name" value="Glutaredoxin"/>
    <property type="match status" value="1"/>
</dbReference>
<dbReference type="CDD" id="cd03017">
    <property type="entry name" value="PRX_BCP"/>
    <property type="match status" value="1"/>
</dbReference>
<keyword evidence="7" id="KW-0676">Redox-active center</keyword>
<feature type="chain" id="PRO_5046100629" description="thioredoxin-dependent peroxiredoxin" evidence="12">
    <location>
        <begin position="28"/>
        <end position="189"/>
    </location>
</feature>
<comment type="function">
    <text evidence="1">Thiol-specific peroxidase that catalyzes the reduction of hydrogen peroxide and organic hydroperoxides to water and alcohols, respectively. Plays a role in cell protection against oxidative stress by detoxifying peroxides and as sensor of hydrogen peroxide-mediated signaling events.</text>
</comment>
<dbReference type="EC" id="1.11.1.24" evidence="2"/>
<dbReference type="RefSeq" id="WP_264817594.1">
    <property type="nucleotide sequence ID" value="NZ_BAPV01000061.1"/>
</dbReference>
<evidence type="ECO:0000313" key="14">
    <source>
        <dbReference type="EMBL" id="GBQ94083.1"/>
    </source>
</evidence>
<comment type="caution">
    <text evidence="14">The sequence shown here is derived from an EMBL/GenBank/DDBJ whole genome shotgun (WGS) entry which is preliminary data.</text>
</comment>
<dbReference type="PANTHER" id="PTHR42801:SF4">
    <property type="entry name" value="AHPC_TSA FAMILY PROTEIN"/>
    <property type="match status" value="1"/>
</dbReference>
<keyword evidence="3 14" id="KW-0575">Peroxidase</keyword>
<evidence type="ECO:0000256" key="11">
    <source>
        <dbReference type="ARBA" id="ARBA00049091"/>
    </source>
</evidence>
<evidence type="ECO:0000256" key="8">
    <source>
        <dbReference type="ARBA" id="ARBA00032824"/>
    </source>
</evidence>
<dbReference type="InterPro" id="IPR036249">
    <property type="entry name" value="Thioredoxin-like_sf"/>
</dbReference>
<dbReference type="InterPro" id="IPR013766">
    <property type="entry name" value="Thioredoxin_domain"/>
</dbReference>
<dbReference type="EMBL" id="BAPV01000061">
    <property type="protein sequence ID" value="GBQ94083.1"/>
    <property type="molecule type" value="Genomic_DNA"/>
</dbReference>
<evidence type="ECO:0000256" key="4">
    <source>
        <dbReference type="ARBA" id="ARBA00022862"/>
    </source>
</evidence>
<dbReference type="PANTHER" id="PTHR42801">
    <property type="entry name" value="THIOREDOXIN-DEPENDENT PEROXIDE REDUCTASE"/>
    <property type="match status" value="1"/>
</dbReference>
<evidence type="ECO:0000256" key="7">
    <source>
        <dbReference type="ARBA" id="ARBA00023284"/>
    </source>
</evidence>
<dbReference type="GO" id="GO:0004601">
    <property type="term" value="F:peroxidase activity"/>
    <property type="evidence" value="ECO:0007669"/>
    <property type="project" value="UniProtKB-KW"/>
</dbReference>
<evidence type="ECO:0000256" key="3">
    <source>
        <dbReference type="ARBA" id="ARBA00022559"/>
    </source>
</evidence>
<feature type="signal peptide" evidence="12">
    <location>
        <begin position="1"/>
        <end position="27"/>
    </location>
</feature>
<evidence type="ECO:0000256" key="9">
    <source>
        <dbReference type="ARBA" id="ARBA00038489"/>
    </source>
</evidence>
<reference evidence="14" key="1">
    <citation type="submission" date="2013-04" db="EMBL/GenBank/DDBJ databases">
        <title>The genome sequencing project of 58 acetic acid bacteria.</title>
        <authorList>
            <person name="Okamoto-Kainuma A."/>
            <person name="Ishikawa M."/>
            <person name="Umino S."/>
            <person name="Koizumi Y."/>
            <person name="Shiwa Y."/>
            <person name="Yoshikawa H."/>
            <person name="Matsutani M."/>
            <person name="Matsushita K."/>
        </authorList>
    </citation>
    <scope>NUCLEOTIDE SEQUENCE</scope>
    <source>
        <strain evidence="14">NRIC 0535</strain>
    </source>
</reference>
<dbReference type="Proteomes" id="UP001062776">
    <property type="component" value="Unassembled WGS sequence"/>
</dbReference>
<dbReference type="InterPro" id="IPR000866">
    <property type="entry name" value="AhpC/TSA"/>
</dbReference>
<keyword evidence="5" id="KW-0560">Oxidoreductase</keyword>
<evidence type="ECO:0000256" key="6">
    <source>
        <dbReference type="ARBA" id="ARBA00023157"/>
    </source>
</evidence>
<dbReference type="PROSITE" id="PS51352">
    <property type="entry name" value="THIOREDOXIN_2"/>
    <property type="match status" value="1"/>
</dbReference>